<dbReference type="AlphaFoldDB" id="A0A0F9KIQ4"/>
<sequence>MAGNRIGIPGRFVDLYVRFVDFAGRPINADSTPQVEISDSAGTVIRALSNIGVGLVIDNEDGLYLLSYDIPDNTIDGYANDRWIADIGEAQVENTFEFLINGSGSISESDKPDFSPGDSIPWDFTKEESYGINVLLKMIKYRLKSDGTRKVRSGSEYVDVPCSIFTDAEFISFLVNSLSSFNQFPHFTQFLFSDPQIYGLFADVILQGAVLLALAAQALIERGREFSITDNGVTYQPPAVSEMLNTQYSTQLADYKEKLKAIKSSLKPEPKSLGTFRVTSISPAYMRLRHLRARQII</sequence>
<proteinExistence type="predicted"/>
<gene>
    <name evidence="1" type="ORF">LCGC14_1323770</name>
</gene>
<organism evidence="1">
    <name type="scientific">marine sediment metagenome</name>
    <dbReference type="NCBI Taxonomy" id="412755"/>
    <lineage>
        <taxon>unclassified sequences</taxon>
        <taxon>metagenomes</taxon>
        <taxon>ecological metagenomes</taxon>
    </lineage>
</organism>
<name>A0A0F9KIQ4_9ZZZZ</name>
<dbReference type="EMBL" id="LAZR01007927">
    <property type="protein sequence ID" value="KKM82019.1"/>
    <property type="molecule type" value="Genomic_DNA"/>
</dbReference>
<evidence type="ECO:0000313" key="1">
    <source>
        <dbReference type="EMBL" id="KKM82019.1"/>
    </source>
</evidence>
<comment type="caution">
    <text evidence="1">The sequence shown here is derived from an EMBL/GenBank/DDBJ whole genome shotgun (WGS) entry which is preliminary data.</text>
</comment>
<protein>
    <submittedName>
        <fullName evidence="1">Uncharacterized protein</fullName>
    </submittedName>
</protein>
<reference evidence="1" key="1">
    <citation type="journal article" date="2015" name="Nature">
        <title>Complex archaea that bridge the gap between prokaryotes and eukaryotes.</title>
        <authorList>
            <person name="Spang A."/>
            <person name="Saw J.H."/>
            <person name="Jorgensen S.L."/>
            <person name="Zaremba-Niedzwiedzka K."/>
            <person name="Martijn J."/>
            <person name="Lind A.E."/>
            <person name="van Eijk R."/>
            <person name="Schleper C."/>
            <person name="Guy L."/>
            <person name="Ettema T.J."/>
        </authorList>
    </citation>
    <scope>NUCLEOTIDE SEQUENCE</scope>
</reference>
<accession>A0A0F9KIQ4</accession>